<organism evidence="8 9">
    <name type="scientific">Chaetomidium leptoderma</name>
    <dbReference type="NCBI Taxonomy" id="669021"/>
    <lineage>
        <taxon>Eukaryota</taxon>
        <taxon>Fungi</taxon>
        <taxon>Dikarya</taxon>
        <taxon>Ascomycota</taxon>
        <taxon>Pezizomycotina</taxon>
        <taxon>Sordariomycetes</taxon>
        <taxon>Sordariomycetidae</taxon>
        <taxon>Sordariales</taxon>
        <taxon>Chaetomiaceae</taxon>
        <taxon>Chaetomidium</taxon>
    </lineage>
</organism>
<evidence type="ECO:0000256" key="2">
    <source>
        <dbReference type="ARBA" id="ARBA00022833"/>
    </source>
</evidence>
<evidence type="ECO:0000256" key="5">
    <source>
        <dbReference type="ARBA" id="ARBA00023163"/>
    </source>
</evidence>
<evidence type="ECO:0000259" key="7">
    <source>
        <dbReference type="PROSITE" id="PS50048"/>
    </source>
</evidence>
<dbReference type="InterPro" id="IPR036864">
    <property type="entry name" value="Zn2-C6_fun-type_DNA-bd_sf"/>
</dbReference>
<sequence>MESNKLQRTFKFHVKVRTGCLTCKKRKLKCDEAKPHCRRCSSTGRACEGYHPDRQSPPAAGTAIHASHSGLFTSTAERRSFFYFQFQACKPLGGYSNSSFWGREVMQAAIHHPPVRHLVIALGAAYEAFETGTPSQEPHFTLQQCNHSIRQLAMLNQTPGSPLSAEATCCLLTASVLFIYLASIRGHFAEAFQHVQSATKVLQDFERSVQKRDGTATPMYPVPVSHLRSLLTSTYGQLRALVHAPPAPGFPDLLVSDLKPATLFTSVQEAHSYVESLSHNTLAFLQDTELHPQPTAEWLEAAVAYHRELCNALESSQNALDVLVEGLPEAGDTQAQEGVTVLRIYHLYLVIRLRIDIFRPDKRESAFDDLEPHLEEILRHCEIVVRGDQAIEKAPRQPSCSSGLGYVMPLHMVAARCRNPRVRRRAAQLLLDCSRRDGLWDSWLAGRIVSQTMEIEEQAMNLSLEEDETVLADRRIREVGLELKGEKTAVLRFVTVDDWKQGRTGTERMIEW</sequence>
<dbReference type="AlphaFoldDB" id="A0AAN6VI34"/>
<comment type="caution">
    <text evidence="8">The sequence shown here is derived from an EMBL/GenBank/DDBJ whole genome shotgun (WGS) entry which is preliminary data.</text>
</comment>
<keyword evidence="6" id="KW-0539">Nucleus</keyword>
<evidence type="ECO:0000313" key="9">
    <source>
        <dbReference type="Proteomes" id="UP001302745"/>
    </source>
</evidence>
<accession>A0AAN6VI34</accession>
<gene>
    <name evidence="8" type="ORF">C8A00DRAFT_35645</name>
</gene>
<dbReference type="PROSITE" id="PS50048">
    <property type="entry name" value="ZN2_CY6_FUNGAL_2"/>
    <property type="match status" value="1"/>
</dbReference>
<dbReference type="InterPro" id="IPR001138">
    <property type="entry name" value="Zn2Cys6_DnaBD"/>
</dbReference>
<reference evidence="8" key="2">
    <citation type="submission" date="2023-05" db="EMBL/GenBank/DDBJ databases">
        <authorList>
            <consortium name="Lawrence Berkeley National Laboratory"/>
            <person name="Steindorff A."/>
            <person name="Hensen N."/>
            <person name="Bonometti L."/>
            <person name="Westerberg I."/>
            <person name="Brannstrom I.O."/>
            <person name="Guillou S."/>
            <person name="Cros-Aarteil S."/>
            <person name="Calhoun S."/>
            <person name="Haridas S."/>
            <person name="Kuo A."/>
            <person name="Mondo S."/>
            <person name="Pangilinan J."/>
            <person name="Riley R."/>
            <person name="Labutti K."/>
            <person name="Andreopoulos B."/>
            <person name="Lipzen A."/>
            <person name="Chen C."/>
            <person name="Yanf M."/>
            <person name="Daum C."/>
            <person name="Ng V."/>
            <person name="Clum A."/>
            <person name="Ohm R."/>
            <person name="Martin F."/>
            <person name="Silar P."/>
            <person name="Natvig D."/>
            <person name="Lalanne C."/>
            <person name="Gautier V."/>
            <person name="Ament-Velasquez S.L."/>
            <person name="Kruys A."/>
            <person name="Hutchinson M.I."/>
            <person name="Powell A.J."/>
            <person name="Barry K."/>
            <person name="Miller A.N."/>
            <person name="Grigoriev I.V."/>
            <person name="Debuchy R."/>
            <person name="Gladieux P."/>
            <person name="Thoren M.H."/>
            <person name="Johannesson H."/>
        </authorList>
    </citation>
    <scope>NUCLEOTIDE SEQUENCE</scope>
    <source>
        <strain evidence="8">CBS 538.74</strain>
    </source>
</reference>
<name>A0AAN6VI34_9PEZI</name>
<dbReference type="EMBL" id="MU857004">
    <property type="protein sequence ID" value="KAK4151694.1"/>
    <property type="molecule type" value="Genomic_DNA"/>
</dbReference>
<dbReference type="Gene3D" id="4.10.240.10">
    <property type="entry name" value="Zn(2)-C6 fungal-type DNA-binding domain"/>
    <property type="match status" value="1"/>
</dbReference>
<evidence type="ECO:0000256" key="3">
    <source>
        <dbReference type="ARBA" id="ARBA00023015"/>
    </source>
</evidence>
<proteinExistence type="predicted"/>
<dbReference type="CDD" id="cd00067">
    <property type="entry name" value="GAL4"/>
    <property type="match status" value="1"/>
</dbReference>
<evidence type="ECO:0000256" key="6">
    <source>
        <dbReference type="ARBA" id="ARBA00023242"/>
    </source>
</evidence>
<keyword evidence="3" id="KW-0805">Transcription regulation</keyword>
<keyword evidence="1" id="KW-0479">Metal-binding</keyword>
<dbReference type="SMART" id="SM00066">
    <property type="entry name" value="GAL4"/>
    <property type="match status" value="1"/>
</dbReference>
<feature type="domain" description="Zn(2)-C6 fungal-type" evidence="7">
    <location>
        <begin position="19"/>
        <end position="47"/>
    </location>
</feature>
<keyword evidence="2" id="KW-0862">Zinc</keyword>
<keyword evidence="4" id="KW-0238">DNA-binding</keyword>
<evidence type="ECO:0000256" key="1">
    <source>
        <dbReference type="ARBA" id="ARBA00022723"/>
    </source>
</evidence>
<dbReference type="InterPro" id="IPR052360">
    <property type="entry name" value="Transcr_Regulatory_Proteins"/>
</dbReference>
<dbReference type="PANTHER" id="PTHR36206:SF12">
    <property type="entry name" value="ASPERCRYPTIN BIOSYNTHESIS CLUSTER-SPECIFIC TRANSCRIPTION REGULATOR ATNN-RELATED"/>
    <property type="match status" value="1"/>
</dbReference>
<dbReference type="PROSITE" id="PS00463">
    <property type="entry name" value="ZN2_CY6_FUNGAL_1"/>
    <property type="match status" value="1"/>
</dbReference>
<keyword evidence="5" id="KW-0804">Transcription</keyword>
<dbReference type="GO" id="GO:0003677">
    <property type="term" value="F:DNA binding"/>
    <property type="evidence" value="ECO:0007669"/>
    <property type="project" value="UniProtKB-KW"/>
</dbReference>
<evidence type="ECO:0000256" key="4">
    <source>
        <dbReference type="ARBA" id="ARBA00023125"/>
    </source>
</evidence>
<reference evidence="8" key="1">
    <citation type="journal article" date="2023" name="Mol. Phylogenet. Evol.">
        <title>Genome-scale phylogeny and comparative genomics of the fungal order Sordariales.</title>
        <authorList>
            <person name="Hensen N."/>
            <person name="Bonometti L."/>
            <person name="Westerberg I."/>
            <person name="Brannstrom I.O."/>
            <person name="Guillou S."/>
            <person name="Cros-Aarteil S."/>
            <person name="Calhoun S."/>
            <person name="Haridas S."/>
            <person name="Kuo A."/>
            <person name="Mondo S."/>
            <person name="Pangilinan J."/>
            <person name="Riley R."/>
            <person name="LaButti K."/>
            <person name="Andreopoulos B."/>
            <person name="Lipzen A."/>
            <person name="Chen C."/>
            <person name="Yan M."/>
            <person name="Daum C."/>
            <person name="Ng V."/>
            <person name="Clum A."/>
            <person name="Steindorff A."/>
            <person name="Ohm R.A."/>
            <person name="Martin F."/>
            <person name="Silar P."/>
            <person name="Natvig D.O."/>
            <person name="Lalanne C."/>
            <person name="Gautier V."/>
            <person name="Ament-Velasquez S.L."/>
            <person name="Kruys A."/>
            <person name="Hutchinson M.I."/>
            <person name="Powell A.J."/>
            <person name="Barry K."/>
            <person name="Miller A.N."/>
            <person name="Grigoriev I.V."/>
            <person name="Debuchy R."/>
            <person name="Gladieux P."/>
            <person name="Hiltunen Thoren M."/>
            <person name="Johannesson H."/>
        </authorList>
    </citation>
    <scope>NUCLEOTIDE SEQUENCE</scope>
    <source>
        <strain evidence="8">CBS 538.74</strain>
    </source>
</reference>
<keyword evidence="9" id="KW-1185">Reference proteome</keyword>
<dbReference type="PANTHER" id="PTHR36206">
    <property type="entry name" value="ASPERCRYPTIN BIOSYNTHESIS CLUSTER-SPECIFIC TRANSCRIPTION REGULATOR ATNN-RELATED"/>
    <property type="match status" value="1"/>
</dbReference>
<dbReference type="Proteomes" id="UP001302745">
    <property type="component" value="Unassembled WGS sequence"/>
</dbReference>
<dbReference type="SUPFAM" id="SSF57701">
    <property type="entry name" value="Zn2/Cys6 DNA-binding domain"/>
    <property type="match status" value="1"/>
</dbReference>
<dbReference type="GO" id="GO:0008270">
    <property type="term" value="F:zinc ion binding"/>
    <property type="evidence" value="ECO:0007669"/>
    <property type="project" value="InterPro"/>
</dbReference>
<dbReference type="Pfam" id="PF00172">
    <property type="entry name" value="Zn_clus"/>
    <property type="match status" value="1"/>
</dbReference>
<protein>
    <recommendedName>
        <fullName evidence="7">Zn(2)-C6 fungal-type domain-containing protein</fullName>
    </recommendedName>
</protein>
<dbReference type="GO" id="GO:0000981">
    <property type="term" value="F:DNA-binding transcription factor activity, RNA polymerase II-specific"/>
    <property type="evidence" value="ECO:0007669"/>
    <property type="project" value="InterPro"/>
</dbReference>
<evidence type="ECO:0000313" key="8">
    <source>
        <dbReference type="EMBL" id="KAK4151694.1"/>
    </source>
</evidence>